<dbReference type="GO" id="GO:0046872">
    <property type="term" value="F:metal ion binding"/>
    <property type="evidence" value="ECO:0007669"/>
    <property type="project" value="UniProtKB-KW"/>
</dbReference>
<dbReference type="PANTHER" id="PTHR47371">
    <property type="entry name" value="LIPOTEICHOIC ACID SYNTHASE"/>
    <property type="match status" value="1"/>
</dbReference>
<feature type="transmembrane region" description="Helical" evidence="11">
    <location>
        <begin position="147"/>
        <end position="165"/>
    </location>
</feature>
<dbReference type="AlphaFoldDB" id="A0AAX6NDE3"/>
<keyword evidence="5 11" id="KW-1133">Transmembrane helix</keyword>
<dbReference type="PANTHER" id="PTHR47371:SF1">
    <property type="entry name" value="LIPOTEICHOIC ACID SYNTHASE-LIKE YQGS"/>
    <property type="match status" value="1"/>
</dbReference>
<comment type="similarity">
    <text evidence="2 7">Belongs to the LTA synthase family.</text>
</comment>
<dbReference type="InterPro" id="IPR012160">
    <property type="entry name" value="LtaS-like"/>
</dbReference>
<keyword evidence="6 7" id="KW-0472">Membrane</keyword>
<evidence type="ECO:0000256" key="5">
    <source>
        <dbReference type="ARBA" id="ARBA00022989"/>
    </source>
</evidence>
<proteinExistence type="inferred from homology"/>
<feature type="binding site" evidence="10">
    <location>
        <position position="247"/>
    </location>
    <ligand>
        <name>Mn(2+)</name>
        <dbReference type="ChEBI" id="CHEBI:29035"/>
    </ligand>
</feature>
<feature type="transmembrane region" description="Helical" evidence="11">
    <location>
        <begin position="64"/>
        <end position="84"/>
    </location>
</feature>
<comment type="caution">
    <text evidence="13">The sequence shown here is derived from an EMBL/GenBank/DDBJ whole genome shotgun (WGS) entry which is preliminary data.</text>
</comment>
<reference evidence="13" key="1">
    <citation type="journal article" date="2022" name="J Environ Chem Eng">
        <title>Biodegradation of petroleum oil using a constructed nonpathogenic and heavy metal-tolerant bacterial consortium isolated from marine sponges.</title>
        <authorList>
            <person name="Dechsakulwatana C."/>
            <person name="Rungsihiranrut A."/>
            <person name="Muangchinda C."/>
            <person name="Ningthoujam R."/>
            <person name="Klankeo P."/>
            <person name="Pinyakong O."/>
        </authorList>
    </citation>
    <scope>NUCLEOTIDE SEQUENCE</scope>
    <source>
        <strain evidence="13">TL01-2</strain>
    </source>
</reference>
<evidence type="ECO:0000256" key="9">
    <source>
        <dbReference type="PIRSR" id="PIRSR005091-2"/>
    </source>
</evidence>
<keyword evidence="9" id="KW-0479">Metal-binding</keyword>
<feature type="transmembrane region" description="Helical" evidence="11">
    <location>
        <begin position="118"/>
        <end position="135"/>
    </location>
</feature>
<dbReference type="Pfam" id="PF00884">
    <property type="entry name" value="Sulfatase"/>
    <property type="match status" value="1"/>
</dbReference>
<evidence type="ECO:0000256" key="4">
    <source>
        <dbReference type="ARBA" id="ARBA00022692"/>
    </source>
</evidence>
<evidence type="ECO:0000256" key="6">
    <source>
        <dbReference type="ARBA" id="ARBA00023136"/>
    </source>
</evidence>
<feature type="binding site" evidence="10">
    <location>
        <position position="289"/>
    </location>
    <ligand>
        <name>Mn(2+)</name>
        <dbReference type="ChEBI" id="CHEBI:29035"/>
    </ligand>
</feature>
<evidence type="ECO:0000256" key="2">
    <source>
        <dbReference type="ARBA" id="ARBA00009983"/>
    </source>
</evidence>
<dbReference type="Gene3D" id="3.40.720.10">
    <property type="entry name" value="Alkaline Phosphatase, subunit A"/>
    <property type="match status" value="1"/>
</dbReference>
<dbReference type="Proteomes" id="UP001269400">
    <property type="component" value="Unassembled WGS sequence"/>
</dbReference>
<dbReference type="CDD" id="cd16015">
    <property type="entry name" value="LTA_synthase"/>
    <property type="match status" value="1"/>
</dbReference>
<keyword evidence="9" id="KW-0464">Manganese</keyword>
<dbReference type="InterPro" id="IPR050448">
    <property type="entry name" value="OpgB/LTA_synthase_biosynth"/>
</dbReference>
<evidence type="ECO:0000313" key="14">
    <source>
        <dbReference type="Proteomes" id="UP001269400"/>
    </source>
</evidence>
<protein>
    <submittedName>
        <fullName evidence="13">LTA synthase family protein</fullName>
    </submittedName>
</protein>
<evidence type="ECO:0000256" key="8">
    <source>
        <dbReference type="PIRSR" id="PIRSR005091-1"/>
    </source>
</evidence>
<comment type="subcellular location">
    <subcellularLocation>
        <location evidence="1">Cell membrane</location>
        <topology evidence="1">Multi-pass membrane protein</topology>
    </subcellularLocation>
</comment>
<dbReference type="PIRSF" id="PIRSF005091">
    <property type="entry name" value="Mmb_sulf_HI1246"/>
    <property type="match status" value="1"/>
</dbReference>
<evidence type="ECO:0000259" key="12">
    <source>
        <dbReference type="Pfam" id="PF00884"/>
    </source>
</evidence>
<organism evidence="13 14">
    <name type="scientific">Priestia aryabhattai</name>
    <name type="common">Bacillus aryabhattai</name>
    <dbReference type="NCBI Taxonomy" id="412384"/>
    <lineage>
        <taxon>Bacteria</taxon>
        <taxon>Bacillati</taxon>
        <taxon>Bacillota</taxon>
        <taxon>Bacilli</taxon>
        <taxon>Bacillales</taxon>
        <taxon>Bacillaceae</taxon>
        <taxon>Priestia</taxon>
    </lineage>
</organism>
<dbReference type="InterPro" id="IPR000917">
    <property type="entry name" value="Sulfatase_N"/>
</dbReference>
<gene>
    <name evidence="13" type="ORF">O0Q50_20265</name>
</gene>
<feature type="binding site" evidence="10">
    <location>
        <position position="463"/>
    </location>
    <ligand>
        <name>Mn(2+)</name>
        <dbReference type="ChEBI" id="CHEBI:29035"/>
    </ligand>
</feature>
<accession>A0AAX6NDE3</accession>
<sequence length="623" mass="71948">MQRLSSKLLIIIIYIGLLWTKTNYVQSKVFHLEIENNAQNFILDFNPLSSILLLLGIGMLFRNWGILVSYFLGTFVLFANVLYYRELNDFITIPVLMQTSNAGDLKGSIASIFEWTDIFYWIDVIALLILLIWFKRKESVNWKRRQASVFIYGAIVIFLLNIGLAEKERPDLLSRTFDRQILVKNIGIYNFHIYDAFIQSRTNAQRAMASSSEITPVYDYIKSKNKTVNKNFTSIAEGKNVIVVSMESLQSFVIDREIDGQIITPFLNQFKTESIYFDNFYHQVGQGRTSDSEFLLENSLYPLDRGAVFFTHGQNKYYALPKVLKENGYFTSVQHANDSSFWNRDVVYPNFGYDEFFDKDSYNVTKDNSIGWGLKDRDFFTQSVTHMSEFPQPFYTKLITLTNHYPFVLDDEDKFIEAGNFPSQTLNRYFQTVRYMDEAFKDFIEELKASGLYENSIIIAYGDHFGISENHNRSMGMLLGKKINDFESFQLQRTPMFIHIPGYTDNKVISKVSGQVDIRPTILNLLGIKEPNPITFGQDLLSAERPSFVVERDGAFSTSDVVYKNGVCYDKYTGNRTKLSACKDGIEKAKLDLTFSNQVIYGDLLRFLNDIPEYNSGKEIIKK</sequence>
<dbReference type="EMBL" id="JAPTGD010000002">
    <property type="protein sequence ID" value="MDU9693514.1"/>
    <property type="molecule type" value="Genomic_DNA"/>
</dbReference>
<name>A0AAX6NDE3_PRIAR</name>
<keyword evidence="3 7" id="KW-1003">Cell membrane</keyword>
<feature type="active site" evidence="8">
    <location>
        <position position="289"/>
    </location>
</feature>
<feature type="binding site" evidence="10">
    <location>
        <position position="464"/>
    </location>
    <ligand>
        <name>Mn(2+)</name>
        <dbReference type="ChEBI" id="CHEBI:29035"/>
    </ligand>
</feature>
<evidence type="ECO:0000256" key="11">
    <source>
        <dbReference type="SAM" id="Phobius"/>
    </source>
</evidence>
<reference evidence="13" key="2">
    <citation type="submission" date="2022-12" db="EMBL/GenBank/DDBJ databases">
        <authorList>
            <person name="Dechsakulwatana C."/>
            <person name="Rungsihiranrut A."/>
            <person name="Muangchinda C."/>
            <person name="Ningthoujam R."/>
            <person name="Klankeo P."/>
            <person name="Pinyakong O."/>
        </authorList>
    </citation>
    <scope>NUCLEOTIDE SEQUENCE</scope>
    <source>
        <strain evidence="13">TL01-2</strain>
    </source>
</reference>
<evidence type="ECO:0000256" key="1">
    <source>
        <dbReference type="ARBA" id="ARBA00004651"/>
    </source>
</evidence>
<dbReference type="GO" id="GO:0005886">
    <property type="term" value="C:plasma membrane"/>
    <property type="evidence" value="ECO:0007669"/>
    <property type="project" value="UniProtKB-SubCell"/>
</dbReference>
<dbReference type="InterPro" id="IPR017850">
    <property type="entry name" value="Alkaline_phosphatase_core_sf"/>
</dbReference>
<evidence type="ECO:0000256" key="3">
    <source>
        <dbReference type="ARBA" id="ARBA00022475"/>
    </source>
</evidence>
<dbReference type="Gene3D" id="3.30.1120.170">
    <property type="match status" value="1"/>
</dbReference>
<dbReference type="RefSeq" id="WP_316910740.1">
    <property type="nucleotide sequence ID" value="NZ_JAPTGD010000002.1"/>
</dbReference>
<keyword evidence="4 11" id="KW-0812">Transmembrane</keyword>
<feature type="transmembrane region" description="Helical" evidence="11">
    <location>
        <begin position="37"/>
        <end position="57"/>
    </location>
</feature>
<dbReference type="SUPFAM" id="SSF53649">
    <property type="entry name" value="Alkaline phosphatase-like"/>
    <property type="match status" value="1"/>
</dbReference>
<evidence type="ECO:0000313" key="13">
    <source>
        <dbReference type="EMBL" id="MDU9693514.1"/>
    </source>
</evidence>
<evidence type="ECO:0000256" key="7">
    <source>
        <dbReference type="PIRNR" id="PIRNR005091"/>
    </source>
</evidence>
<evidence type="ECO:0000256" key="10">
    <source>
        <dbReference type="PIRSR" id="PIRSR005091-3"/>
    </source>
</evidence>
<feature type="domain" description="Sulfatase N-terminal" evidence="12">
    <location>
        <begin position="239"/>
        <end position="528"/>
    </location>
</feature>
<feature type="binding site" evidence="9">
    <location>
        <position position="404"/>
    </location>
    <ligand>
        <name>substrate</name>
    </ligand>
</feature>